<name>A0A2P9AJ40_9HYPH</name>
<reference evidence="2" key="1">
    <citation type="submission" date="2016-12" db="EMBL/GenBank/DDBJ databases">
        <authorList>
            <person name="Brunel B."/>
        </authorList>
    </citation>
    <scope>NUCLEOTIDE SEQUENCE [LARGE SCALE GENOMIC DNA]</scope>
</reference>
<sequence>MPSAISPRRTALYAATDRRDDMEPVIREELTGHIGEDLVTRHRRQSPDEFVLGLCTRRAQRFTWRLRHTHI</sequence>
<dbReference type="Proteomes" id="UP000245698">
    <property type="component" value="Unassembled WGS sequence"/>
</dbReference>
<protein>
    <submittedName>
        <fullName evidence="1">Uncharacterized protein</fullName>
    </submittedName>
</protein>
<evidence type="ECO:0000313" key="1">
    <source>
        <dbReference type="EMBL" id="SJM31159.1"/>
    </source>
</evidence>
<dbReference type="AlphaFoldDB" id="A0A2P9AJ40"/>
<evidence type="ECO:0000313" key="2">
    <source>
        <dbReference type="Proteomes" id="UP000245698"/>
    </source>
</evidence>
<dbReference type="EMBL" id="FUIG01000024">
    <property type="protein sequence ID" value="SJM31159.1"/>
    <property type="molecule type" value="Genomic_DNA"/>
</dbReference>
<proteinExistence type="predicted"/>
<organism evidence="1 2">
    <name type="scientific">Mesorhizobium delmotii</name>
    <dbReference type="NCBI Taxonomy" id="1631247"/>
    <lineage>
        <taxon>Bacteria</taxon>
        <taxon>Pseudomonadati</taxon>
        <taxon>Pseudomonadota</taxon>
        <taxon>Alphaproteobacteria</taxon>
        <taxon>Hyphomicrobiales</taxon>
        <taxon>Phyllobacteriaceae</taxon>
        <taxon>Mesorhizobium</taxon>
    </lineage>
</organism>
<gene>
    <name evidence="1" type="ORF">BQ8482_180387</name>
</gene>
<keyword evidence="2" id="KW-1185">Reference proteome</keyword>
<accession>A0A2P9AJ40</accession>